<reference evidence="4" key="1">
    <citation type="submission" date="2021-01" db="EMBL/GenBank/DDBJ databases">
        <authorList>
            <person name="Kaushik A."/>
        </authorList>
    </citation>
    <scope>NUCLEOTIDE SEQUENCE</scope>
    <source>
        <strain evidence="4">AG4-RS23</strain>
    </source>
</reference>
<proteinExistence type="predicted"/>
<gene>
    <name evidence="4" type="ORF">RDB_LOCUS68128</name>
</gene>
<dbReference type="SMART" id="SM00066">
    <property type="entry name" value="GAL4"/>
    <property type="match status" value="1"/>
</dbReference>
<dbReference type="PANTHER" id="PTHR37534">
    <property type="entry name" value="TRANSCRIPTIONAL ACTIVATOR PROTEIN UGA3"/>
    <property type="match status" value="1"/>
</dbReference>
<dbReference type="Pfam" id="PF00172">
    <property type="entry name" value="Zn_clus"/>
    <property type="match status" value="1"/>
</dbReference>
<evidence type="ECO:0000259" key="3">
    <source>
        <dbReference type="PROSITE" id="PS50048"/>
    </source>
</evidence>
<dbReference type="InterPro" id="IPR021858">
    <property type="entry name" value="Fun_TF"/>
</dbReference>
<dbReference type="PROSITE" id="PS00463">
    <property type="entry name" value="ZN2_CY6_FUNGAL_1"/>
    <property type="match status" value="1"/>
</dbReference>
<dbReference type="GO" id="GO:0000981">
    <property type="term" value="F:DNA-binding transcription factor activity, RNA polymerase II-specific"/>
    <property type="evidence" value="ECO:0007669"/>
    <property type="project" value="InterPro"/>
</dbReference>
<evidence type="ECO:0000313" key="5">
    <source>
        <dbReference type="Proteomes" id="UP000663861"/>
    </source>
</evidence>
<dbReference type="GO" id="GO:0008270">
    <property type="term" value="F:zinc ion binding"/>
    <property type="evidence" value="ECO:0007669"/>
    <property type="project" value="InterPro"/>
</dbReference>
<evidence type="ECO:0000313" key="4">
    <source>
        <dbReference type="EMBL" id="CAE6460713.1"/>
    </source>
</evidence>
<dbReference type="Gene3D" id="4.10.240.10">
    <property type="entry name" value="Zn(2)-C6 fungal-type DNA-binding domain"/>
    <property type="match status" value="1"/>
</dbReference>
<dbReference type="InterPro" id="IPR036864">
    <property type="entry name" value="Zn2-C6_fun-type_DNA-bd_sf"/>
</dbReference>
<dbReference type="InterPro" id="IPR001138">
    <property type="entry name" value="Zn2Cys6_DnaBD"/>
</dbReference>
<dbReference type="PROSITE" id="PS50048">
    <property type="entry name" value="ZN2_CY6_FUNGAL_2"/>
    <property type="match status" value="1"/>
</dbReference>
<dbReference type="Pfam" id="PF11951">
    <property type="entry name" value="Fungal_trans_2"/>
    <property type="match status" value="1"/>
</dbReference>
<keyword evidence="2" id="KW-0539">Nucleus</keyword>
<dbReference type="SUPFAM" id="SSF57701">
    <property type="entry name" value="Zn2/Cys6 DNA-binding domain"/>
    <property type="match status" value="1"/>
</dbReference>
<feature type="domain" description="Zn(2)-C6 fungal-type" evidence="3">
    <location>
        <begin position="9"/>
        <end position="37"/>
    </location>
</feature>
<name>A0A8H3GQQ9_9AGAM</name>
<organism evidence="4 5">
    <name type="scientific">Rhizoctonia solani</name>
    <dbReference type="NCBI Taxonomy" id="456999"/>
    <lineage>
        <taxon>Eukaryota</taxon>
        <taxon>Fungi</taxon>
        <taxon>Dikarya</taxon>
        <taxon>Basidiomycota</taxon>
        <taxon>Agaricomycotina</taxon>
        <taxon>Agaricomycetes</taxon>
        <taxon>Cantharellales</taxon>
        <taxon>Ceratobasidiaceae</taxon>
        <taxon>Rhizoctonia</taxon>
    </lineage>
</organism>
<dbReference type="EMBL" id="CAJMWY010001181">
    <property type="protein sequence ID" value="CAE6460713.1"/>
    <property type="molecule type" value="Genomic_DNA"/>
</dbReference>
<evidence type="ECO:0000256" key="1">
    <source>
        <dbReference type="ARBA" id="ARBA00004123"/>
    </source>
</evidence>
<protein>
    <recommendedName>
        <fullName evidence="3">Zn(2)-C6 fungal-type domain-containing protein</fullName>
    </recommendedName>
</protein>
<dbReference type="Proteomes" id="UP000663861">
    <property type="component" value="Unassembled WGS sequence"/>
</dbReference>
<dbReference type="GO" id="GO:0005634">
    <property type="term" value="C:nucleus"/>
    <property type="evidence" value="ECO:0007669"/>
    <property type="project" value="UniProtKB-SubCell"/>
</dbReference>
<sequence length="615" mass="68575">MAFTRSTTGCFACKTKRKKCDETKPQCLRCQKSRIECPGYIYIKDPNNSGRKLRTLQAPRTRVGRPRDSTYPGTSLVFSEIEGPLPCDVISSPASYNVLDTFVVGNVGISEPAHISNMWASSSSFMADTIDNYTAIPTQNLSVAKPLTTGQASLLEALFSLGQPSDINSPPQRLQLPTSLLPDPSTHLISSWPTHTTERQDDVATNDDEVPEGAVGIIRRQPVLDKTLESNASSFVLQSYATWIQRLALEPVQMMRIARNVVLSLFEGGEHSRWTIVLLANIGSRIGSMEFVEARPYSLVSMLQKAVRQKIGAVMSHPNPERPALARALDSVVETMSIHFFVSTISEVIILRQEAAPVFRQLCPDPSDVAINLPSLLQNPLDYLGHYAGIDLTLSLLVDIPTQFQYEVAIPSSQPFSSSQLVPAIQDDGSIQWLNGIPTQLLLVFSKMISMRSDKFIPSAEKIASCERDIREVRSYSSSSSERFLAIMRLVVQECWKQAAYVYLYMAVCGDSANTLRVKEALKRVMRLLNETKPGRLPDEFIIVPLILIAPATQHRIDREVIRHRILGLHIHGHQFRGNCLIIRIIEDYWARTDAEGRPTMWSDVAVSRRRVSGV</sequence>
<dbReference type="PANTHER" id="PTHR37534:SF46">
    <property type="entry name" value="ZN(II)2CYS6 TRANSCRIPTION FACTOR (EUROFUNG)"/>
    <property type="match status" value="1"/>
</dbReference>
<evidence type="ECO:0000256" key="2">
    <source>
        <dbReference type="ARBA" id="ARBA00023242"/>
    </source>
</evidence>
<dbReference type="CDD" id="cd00067">
    <property type="entry name" value="GAL4"/>
    <property type="match status" value="1"/>
</dbReference>
<dbReference type="AlphaFoldDB" id="A0A8H3GQQ9"/>
<comment type="caution">
    <text evidence="4">The sequence shown here is derived from an EMBL/GenBank/DDBJ whole genome shotgun (WGS) entry which is preliminary data.</text>
</comment>
<accession>A0A8H3GQQ9</accession>
<comment type="subcellular location">
    <subcellularLocation>
        <location evidence="1">Nucleus</location>
    </subcellularLocation>
</comment>